<name>A0A1H7JUB9_9PROT</name>
<protein>
    <recommendedName>
        <fullName evidence="3 9">Nicotinate phosphoribosyltransferase</fullName>
        <ecNumber evidence="3 9">6.3.4.21</ecNumber>
    </recommendedName>
</protein>
<evidence type="ECO:0000256" key="8">
    <source>
        <dbReference type="ARBA" id="ARBA00048668"/>
    </source>
</evidence>
<comment type="function">
    <text evidence="9">Catalyzes the first step in the biosynthesis of NAD from nicotinic acid, the ATP-dependent synthesis of beta-nicotinate D-ribonucleotide from nicotinate and 5-phospho-D-ribose 1-phosphate.</text>
</comment>
<dbReference type="OrthoDB" id="9771406at2"/>
<dbReference type="InterPro" id="IPR006405">
    <property type="entry name" value="Nic_PRibTrfase_pncB"/>
</dbReference>
<comment type="PTM">
    <text evidence="9">Transiently phosphorylated on a His residue during the reaction cycle. Phosphorylation strongly increases the affinity for substrates and increases the rate of nicotinate D-ribonucleotide production. Dephosphorylation regenerates the low-affinity form of the enzyme, leading to product release.</text>
</comment>
<dbReference type="RefSeq" id="WP_090827768.1">
    <property type="nucleotide sequence ID" value="NZ_FOBH01000003.1"/>
</dbReference>
<dbReference type="SUPFAM" id="SSF51690">
    <property type="entry name" value="Nicotinate/Quinolinate PRTase C-terminal domain-like"/>
    <property type="match status" value="1"/>
</dbReference>
<feature type="domain" description="Nicotinate/nicotinamide phosphoribosyltransferase" evidence="10">
    <location>
        <begin position="150"/>
        <end position="330"/>
    </location>
</feature>
<evidence type="ECO:0000256" key="5">
    <source>
        <dbReference type="ARBA" id="ARBA00022598"/>
    </source>
</evidence>
<dbReference type="CDD" id="cd01570">
    <property type="entry name" value="NAPRTase_A"/>
    <property type="match status" value="1"/>
</dbReference>
<keyword evidence="7 9" id="KW-0808">Transferase</keyword>
<dbReference type="InterPro" id="IPR040727">
    <property type="entry name" value="NAPRTase_N"/>
</dbReference>
<reference evidence="12 13" key="1">
    <citation type="submission" date="2016-10" db="EMBL/GenBank/DDBJ databases">
        <authorList>
            <person name="de Groot N.N."/>
        </authorList>
    </citation>
    <scope>NUCLEOTIDE SEQUENCE [LARGE SCALE GENOMIC DNA]</scope>
    <source>
        <strain evidence="12 13">Nv1</strain>
    </source>
</reference>
<dbReference type="InterPro" id="IPR013785">
    <property type="entry name" value="Aldolase_TIM"/>
</dbReference>
<dbReference type="PANTHER" id="PTHR11098">
    <property type="entry name" value="NICOTINATE PHOSPHORIBOSYLTRANSFERASE"/>
    <property type="match status" value="1"/>
</dbReference>
<evidence type="ECO:0000256" key="3">
    <source>
        <dbReference type="ARBA" id="ARBA00013236"/>
    </source>
</evidence>
<dbReference type="GO" id="GO:0005829">
    <property type="term" value="C:cytosol"/>
    <property type="evidence" value="ECO:0007669"/>
    <property type="project" value="TreeGrafter"/>
</dbReference>
<evidence type="ECO:0000259" key="11">
    <source>
        <dbReference type="Pfam" id="PF17767"/>
    </source>
</evidence>
<comment type="pathway">
    <text evidence="1 9">Cofactor biosynthesis; NAD(+) biosynthesis; nicotinate D-ribonucleotide from nicotinate: step 1/1.</text>
</comment>
<feature type="domain" description="Nicotinate phosphoribosyltransferase N-terminal" evidence="11">
    <location>
        <begin position="8"/>
        <end position="128"/>
    </location>
</feature>
<dbReference type="Gene3D" id="3.20.140.10">
    <property type="entry name" value="nicotinate phosphoribosyltransferase"/>
    <property type="match status" value="1"/>
</dbReference>
<dbReference type="GO" id="GO:0016757">
    <property type="term" value="F:glycosyltransferase activity"/>
    <property type="evidence" value="ECO:0007669"/>
    <property type="project" value="UniProtKB-KW"/>
</dbReference>
<evidence type="ECO:0000256" key="6">
    <source>
        <dbReference type="ARBA" id="ARBA00022642"/>
    </source>
</evidence>
<evidence type="ECO:0000313" key="12">
    <source>
        <dbReference type="EMBL" id="SEK78218.1"/>
    </source>
</evidence>
<dbReference type="AlphaFoldDB" id="A0A1H7JUB9"/>
<organism evidence="12 13">
    <name type="scientific">Nitrosovibrio tenuis</name>
    <dbReference type="NCBI Taxonomy" id="1233"/>
    <lineage>
        <taxon>Bacteria</taxon>
        <taxon>Pseudomonadati</taxon>
        <taxon>Pseudomonadota</taxon>
        <taxon>Betaproteobacteria</taxon>
        <taxon>Nitrosomonadales</taxon>
        <taxon>Nitrosomonadaceae</taxon>
        <taxon>Nitrosovibrio</taxon>
    </lineage>
</organism>
<evidence type="ECO:0000256" key="2">
    <source>
        <dbReference type="ARBA" id="ARBA00010897"/>
    </source>
</evidence>
<dbReference type="PANTHER" id="PTHR11098:SF1">
    <property type="entry name" value="NICOTINATE PHOSPHORIBOSYLTRANSFERASE"/>
    <property type="match status" value="1"/>
</dbReference>
<comment type="similarity">
    <text evidence="2 9">Belongs to the NAPRTase family.</text>
</comment>
<evidence type="ECO:0000259" key="10">
    <source>
        <dbReference type="Pfam" id="PF04095"/>
    </source>
</evidence>
<dbReference type="EMBL" id="FOBH01000003">
    <property type="protein sequence ID" value="SEK78218.1"/>
    <property type="molecule type" value="Genomic_DNA"/>
</dbReference>
<evidence type="ECO:0000256" key="7">
    <source>
        <dbReference type="ARBA" id="ARBA00022679"/>
    </source>
</evidence>
<dbReference type="PIRSF" id="PIRSF000484">
    <property type="entry name" value="NAPRT"/>
    <property type="match status" value="1"/>
</dbReference>
<dbReference type="NCBIfam" id="TIGR01513">
    <property type="entry name" value="NAPRTase_put"/>
    <property type="match status" value="1"/>
</dbReference>
<dbReference type="InterPro" id="IPR036068">
    <property type="entry name" value="Nicotinate_pribotase-like_C"/>
</dbReference>
<dbReference type="UniPathway" id="UPA00253">
    <property type="reaction ID" value="UER00457"/>
</dbReference>
<dbReference type="InterPro" id="IPR041525">
    <property type="entry name" value="N/Namide_PRibTrfase"/>
</dbReference>
<dbReference type="NCBIfam" id="NF009131">
    <property type="entry name" value="PRK12484.1"/>
    <property type="match status" value="1"/>
</dbReference>
<keyword evidence="12" id="KW-0328">Glycosyltransferase</keyword>
<dbReference type="InterPro" id="IPR007229">
    <property type="entry name" value="Nic_PRibTrfase-Fam"/>
</dbReference>
<keyword evidence="6 9" id="KW-0662">Pyridine nucleotide biosynthesis</keyword>
<comment type="catalytic activity">
    <reaction evidence="8 9">
        <text>5-phospho-alpha-D-ribose 1-diphosphate + nicotinate + ATP + H2O = nicotinate beta-D-ribonucleotide + ADP + phosphate + diphosphate</text>
        <dbReference type="Rhea" id="RHEA:36163"/>
        <dbReference type="ChEBI" id="CHEBI:15377"/>
        <dbReference type="ChEBI" id="CHEBI:30616"/>
        <dbReference type="ChEBI" id="CHEBI:32544"/>
        <dbReference type="ChEBI" id="CHEBI:33019"/>
        <dbReference type="ChEBI" id="CHEBI:43474"/>
        <dbReference type="ChEBI" id="CHEBI:57502"/>
        <dbReference type="ChEBI" id="CHEBI:58017"/>
        <dbReference type="ChEBI" id="CHEBI:456216"/>
        <dbReference type="EC" id="6.3.4.21"/>
    </reaction>
</comment>
<proteinExistence type="inferred from homology"/>
<keyword evidence="13" id="KW-1185">Reference proteome</keyword>
<accession>A0A1H7JUB9</accession>
<evidence type="ECO:0000313" key="13">
    <source>
        <dbReference type="Proteomes" id="UP000198620"/>
    </source>
</evidence>
<dbReference type="GO" id="GO:0034355">
    <property type="term" value="P:NAD+ biosynthetic process via the salvage pathway"/>
    <property type="evidence" value="ECO:0007669"/>
    <property type="project" value="TreeGrafter"/>
</dbReference>
<keyword evidence="4" id="KW-0597">Phosphoprotein</keyword>
<sequence>MNPISSPLLTDHYQLTMLQSYLEQNMQETAVFEFFVRKLPRERNFLVAAGLEQALDFLENLRFSPEELAWLAPRFGSSLIEYLEQFRFDGDVHAIPEGTIFFPDEPILRITAALPQAQLIESRVMNLLHFETLIATKAARSVLAAPGKLLVDFGMRRAHGAEAALLAARASYLAGFSGSATVMAGALYGIPLFGTMAHSYIQAHRDEAVAFEHFARCHPDNVVLLIDTFDTEAGAAKVVSLGRKLGVQGISIKGVRLDSGDLGAHARKVRHILNKGGLENTTIFASGNLDEYRLRELLSSGAPIDGFGVGTALDVSSDAPSLDCAYKLQEYAGKARRKRSEGKATWPGKKQVYRKYNGPGGCMAGDIVALEENDLHDGEPLMARVMRAGKRINQGVTLDEMRMRTLASYDRLPRFMTSLDHAPGYPVEISAALSALANQLDAEQAQVVSV</sequence>
<dbReference type="GO" id="GO:0004516">
    <property type="term" value="F:nicotinate phosphoribosyltransferase activity"/>
    <property type="evidence" value="ECO:0007669"/>
    <property type="project" value="UniProtKB-UniRule"/>
</dbReference>
<dbReference type="NCBIfam" id="NF006696">
    <property type="entry name" value="PRK09243.1-3"/>
    <property type="match status" value="1"/>
</dbReference>
<dbReference type="EC" id="6.3.4.21" evidence="3 9"/>
<gene>
    <name evidence="12" type="ORF">SAMN05216387_1037</name>
</gene>
<dbReference type="Pfam" id="PF04095">
    <property type="entry name" value="NAPRTase"/>
    <property type="match status" value="1"/>
</dbReference>
<dbReference type="STRING" id="1233.SAMN05216387_1037"/>
<dbReference type="Proteomes" id="UP000198620">
    <property type="component" value="Unassembled WGS sequence"/>
</dbReference>
<dbReference type="Pfam" id="PF17767">
    <property type="entry name" value="NAPRTase_N"/>
    <property type="match status" value="1"/>
</dbReference>
<evidence type="ECO:0000256" key="1">
    <source>
        <dbReference type="ARBA" id="ARBA00004952"/>
    </source>
</evidence>
<evidence type="ECO:0000256" key="9">
    <source>
        <dbReference type="RuleBase" id="RU365100"/>
    </source>
</evidence>
<keyword evidence="5 9" id="KW-0436">Ligase</keyword>
<dbReference type="SUPFAM" id="SSF54675">
    <property type="entry name" value="Nicotinate/Quinolinate PRTase N-terminal domain-like"/>
    <property type="match status" value="1"/>
</dbReference>
<evidence type="ECO:0000256" key="4">
    <source>
        <dbReference type="ARBA" id="ARBA00022553"/>
    </source>
</evidence>
<dbReference type="Gene3D" id="3.20.20.70">
    <property type="entry name" value="Aldolase class I"/>
    <property type="match status" value="1"/>
</dbReference>